<evidence type="ECO:0000256" key="4">
    <source>
        <dbReference type="ARBA" id="ARBA00012621"/>
    </source>
</evidence>
<dbReference type="SUPFAM" id="SSF53756">
    <property type="entry name" value="UDP-Glycosyltransferase/glycogen phosphorylase"/>
    <property type="match status" value="1"/>
</dbReference>
<evidence type="ECO:0000256" key="6">
    <source>
        <dbReference type="ARBA" id="ARBA00022519"/>
    </source>
</evidence>
<feature type="site" description="Transition state stabilizer" evidence="12">
    <location>
        <position position="207"/>
    </location>
</feature>
<dbReference type="GO" id="GO:0005886">
    <property type="term" value="C:plasma membrane"/>
    <property type="evidence" value="ECO:0007669"/>
    <property type="project" value="UniProtKB-SubCell"/>
</dbReference>
<evidence type="ECO:0000256" key="11">
    <source>
        <dbReference type="PIRSR" id="PIRSR639901-1"/>
    </source>
</evidence>
<evidence type="ECO:0000256" key="3">
    <source>
        <dbReference type="ARBA" id="ARBA00006380"/>
    </source>
</evidence>
<evidence type="ECO:0000256" key="2">
    <source>
        <dbReference type="ARBA" id="ARBA00004713"/>
    </source>
</evidence>
<gene>
    <name evidence="16" type="ORF">P375_02505</name>
</gene>
<organism evidence="16 17">
    <name type="scientific">Gallibacterium genomosp. 2</name>
    <dbReference type="NCBI Taxonomy" id="155517"/>
    <lineage>
        <taxon>Bacteria</taxon>
        <taxon>Pseudomonadati</taxon>
        <taxon>Pseudomonadota</taxon>
        <taxon>Gammaproteobacteria</taxon>
        <taxon>Pasteurellales</taxon>
        <taxon>Pasteurellaceae</taxon>
        <taxon>Gallibacterium</taxon>
    </lineage>
</organism>
<comment type="pathway">
    <text evidence="2 13">Bacterial outer membrane biogenesis; LPS core biosynthesis.</text>
</comment>
<dbReference type="Pfam" id="PF00534">
    <property type="entry name" value="Glycos_transf_1"/>
    <property type="match status" value="1"/>
</dbReference>
<dbReference type="Gene3D" id="3.40.50.11720">
    <property type="entry name" value="3-Deoxy-D-manno-octulosonic-acid transferase, N-terminal domain"/>
    <property type="match status" value="1"/>
</dbReference>
<keyword evidence="13" id="KW-0812">Transmembrane</keyword>
<keyword evidence="13" id="KW-1133">Transmembrane helix</keyword>
<evidence type="ECO:0000256" key="12">
    <source>
        <dbReference type="PIRSR" id="PIRSR639901-2"/>
    </source>
</evidence>
<keyword evidence="17" id="KW-1185">Reference proteome</keyword>
<dbReference type="InterPro" id="IPR039901">
    <property type="entry name" value="Kdotransferase"/>
</dbReference>
<evidence type="ECO:0000256" key="5">
    <source>
        <dbReference type="ARBA" id="ARBA00019077"/>
    </source>
</evidence>
<comment type="function">
    <text evidence="13">Involved in lipopolysaccharide (LPS) biosynthesis. Catalyzes the transfer of 3-deoxy-D-manno-octulosonate (Kdo) residue(s) from CMP-Kdo to lipid IV(A), the tetraacyldisaccharide-1,4'-bisphosphate precursor of lipid A.</text>
</comment>
<dbReference type="FunFam" id="3.40.50.11720:FF:000001">
    <property type="entry name" value="3-deoxy-D-manno-octulosonic acid transferase"/>
    <property type="match status" value="1"/>
</dbReference>
<reference evidence="16 17" key="1">
    <citation type="submission" date="2014-08" db="EMBL/GenBank/DDBJ databases">
        <title>Chaperone-usher fimbriae in a diverse selection of Gallibacterium genomes.</title>
        <authorList>
            <person name="Kudirkiene E."/>
            <person name="Bager R.J."/>
            <person name="Johnson T.J."/>
            <person name="Bojesen A.M."/>
        </authorList>
    </citation>
    <scope>NUCLEOTIDE SEQUENCE [LARGE SCALE GENOMIC DNA]</scope>
    <source>
        <strain evidence="16 17">CCM5976</strain>
    </source>
</reference>
<keyword evidence="8" id="KW-0735">Signal-anchor</keyword>
<dbReference type="UniPathway" id="UPA00958"/>
<keyword evidence="7 13" id="KW-0808">Transferase</keyword>
<comment type="catalytic activity">
    <reaction evidence="10 13">
        <text>lipid IVA (E. coli) + CMP-3-deoxy-beta-D-manno-octulosonate = alpha-Kdo-(2-&gt;6)-lipid IVA (E. coli) + CMP + H(+)</text>
        <dbReference type="Rhea" id="RHEA:28066"/>
        <dbReference type="ChEBI" id="CHEBI:15378"/>
        <dbReference type="ChEBI" id="CHEBI:58603"/>
        <dbReference type="ChEBI" id="CHEBI:60364"/>
        <dbReference type="ChEBI" id="CHEBI:60377"/>
        <dbReference type="ChEBI" id="CHEBI:85987"/>
        <dbReference type="EC" id="2.4.99.12"/>
    </reaction>
</comment>
<keyword evidence="13" id="KW-0448">Lipopolysaccharide biosynthesis</keyword>
<dbReference type="Proteomes" id="UP000030418">
    <property type="component" value="Unassembled WGS sequence"/>
</dbReference>
<dbReference type="Gene3D" id="3.40.50.2000">
    <property type="entry name" value="Glycogen Phosphorylase B"/>
    <property type="match status" value="1"/>
</dbReference>
<feature type="domain" description="Glycosyl transferase family 1" evidence="14">
    <location>
        <begin position="246"/>
        <end position="400"/>
    </location>
</feature>
<dbReference type="PANTHER" id="PTHR42755">
    <property type="entry name" value="3-DEOXY-MANNO-OCTULOSONATE CYTIDYLYLTRANSFERASE"/>
    <property type="match status" value="1"/>
</dbReference>
<dbReference type="EMBL" id="JPXY01000014">
    <property type="protein sequence ID" value="KGQ33478.1"/>
    <property type="molecule type" value="Genomic_DNA"/>
</dbReference>
<dbReference type="NCBIfam" id="NF004388">
    <property type="entry name" value="PRK05749.1-4"/>
    <property type="match status" value="1"/>
</dbReference>
<evidence type="ECO:0000256" key="1">
    <source>
        <dbReference type="ARBA" id="ARBA00004388"/>
    </source>
</evidence>
<evidence type="ECO:0000259" key="15">
    <source>
        <dbReference type="Pfam" id="PF04413"/>
    </source>
</evidence>
<dbReference type="AlphaFoldDB" id="A0A0A2XMP5"/>
<keyword evidence="6" id="KW-0997">Cell inner membrane</keyword>
<dbReference type="FunFam" id="3.40.50.2000:FF:000032">
    <property type="entry name" value="3-deoxy-D-manno-octulosonic acid transferase"/>
    <property type="match status" value="1"/>
</dbReference>
<feature type="transmembrane region" description="Helical" evidence="13">
    <location>
        <begin position="6"/>
        <end position="23"/>
    </location>
</feature>
<keyword evidence="13" id="KW-1003">Cell membrane</keyword>
<dbReference type="GO" id="GO:0009245">
    <property type="term" value="P:lipid A biosynthetic process"/>
    <property type="evidence" value="ECO:0007669"/>
    <property type="project" value="TreeGrafter"/>
</dbReference>
<evidence type="ECO:0000256" key="8">
    <source>
        <dbReference type="ARBA" id="ARBA00022968"/>
    </source>
</evidence>
<dbReference type="RefSeq" id="WP_039133991.1">
    <property type="nucleotide sequence ID" value="NZ_JPXY01000014.1"/>
</dbReference>
<evidence type="ECO:0000256" key="13">
    <source>
        <dbReference type="RuleBase" id="RU365103"/>
    </source>
</evidence>
<evidence type="ECO:0000256" key="9">
    <source>
        <dbReference type="ARBA" id="ARBA00031445"/>
    </source>
</evidence>
<evidence type="ECO:0000259" key="14">
    <source>
        <dbReference type="Pfam" id="PF00534"/>
    </source>
</evidence>
<comment type="subcellular location">
    <subcellularLocation>
        <location evidence="1">Cell inner membrane</location>
        <topology evidence="1">Single-pass membrane protein</topology>
        <orientation evidence="1">Cytoplasmic side</orientation>
    </subcellularLocation>
    <subcellularLocation>
        <location evidence="13">Cell membrane</location>
    </subcellularLocation>
</comment>
<evidence type="ECO:0000313" key="16">
    <source>
        <dbReference type="EMBL" id="KGQ33478.1"/>
    </source>
</evidence>
<dbReference type="Pfam" id="PF04413">
    <property type="entry name" value="Glycos_transf_N"/>
    <property type="match status" value="1"/>
</dbReference>
<dbReference type="InterPro" id="IPR001296">
    <property type="entry name" value="Glyco_trans_1"/>
</dbReference>
<dbReference type="GO" id="GO:0043842">
    <property type="term" value="F:Kdo transferase activity"/>
    <property type="evidence" value="ECO:0007669"/>
    <property type="project" value="UniProtKB-EC"/>
</dbReference>
<proteinExistence type="inferred from homology"/>
<feature type="active site" description="Proton acceptor" evidence="11">
    <location>
        <position position="59"/>
    </location>
</feature>
<dbReference type="InterPro" id="IPR038107">
    <property type="entry name" value="Glycos_transf_N_sf"/>
</dbReference>
<comment type="caution">
    <text evidence="16">The sequence shown here is derived from an EMBL/GenBank/DDBJ whole genome shotgun (WGS) entry which is preliminary data.</text>
</comment>
<dbReference type="InterPro" id="IPR007507">
    <property type="entry name" value="Glycos_transf_N"/>
</dbReference>
<keyword evidence="13" id="KW-0472">Membrane</keyword>
<name>A0A0A2XMP5_9PAST</name>
<dbReference type="EC" id="2.4.99.12" evidence="4 13"/>
<evidence type="ECO:0000313" key="17">
    <source>
        <dbReference type="Proteomes" id="UP000030418"/>
    </source>
</evidence>
<feature type="site" description="Transition state stabilizer" evidence="12">
    <location>
        <position position="129"/>
    </location>
</feature>
<protein>
    <recommendedName>
        <fullName evidence="5 13">3-deoxy-D-manno-octulosonic acid transferase</fullName>
        <shortName evidence="13">Kdo transferase</shortName>
        <ecNumber evidence="4 13">2.4.99.12</ecNumber>
    </recommendedName>
    <alternativeName>
        <fullName evidence="9 13">Lipid IV(A) 3-deoxy-D-manno-octulosonic acid transferase</fullName>
    </alternativeName>
</protein>
<feature type="domain" description="3-deoxy-D-manno-octulosonic-acid transferase N-terminal" evidence="15">
    <location>
        <begin position="33"/>
        <end position="209"/>
    </location>
</feature>
<comment type="similarity">
    <text evidence="3">Belongs to the glycosyltransferase group 1 family. Glycosyltransferase 30 subfamily.</text>
</comment>
<sequence>MLFFIYNALFIIALPFILLTFLYKSRKEIGYRQRWRERFALTKSLQKQSVVIHAASVGEVLLVTPLVKQLLAQFPNVLITITTFTPGGSERVQALFGNRVQHCYLPFDLPFLMKRFLQQFQPQCFIIVETELWFNLLQQIKNHHIPLFLINARLSDKSAKHYAYLRHSLMPIWQAFTHISAQDELSVERYQRLGVDKSKISCSGNLKFDLTVSDEEIADYRQQKIAMLQQRPVWIAASTHEGEETMVLKAHQQLLQQYPNLLLILVPRHSARFTEVEKLLRQQQFCYQKRSLGELIVSQTTVLLGDTMGELLKLYALADIAFIGGSFIERGGHNPLEPLLFKLPVISGKHLFNFRQIYQKLIEADGVIVIENSIPALVQQISALLTNPQKAEQYGQNGYRILQQNRGALQRTLNILLPYLSEKK</sequence>
<accession>A0A0A2XMP5</accession>
<evidence type="ECO:0000256" key="7">
    <source>
        <dbReference type="ARBA" id="ARBA00022679"/>
    </source>
</evidence>
<dbReference type="GO" id="GO:0009244">
    <property type="term" value="P:lipopolysaccharide core region biosynthetic process"/>
    <property type="evidence" value="ECO:0007669"/>
    <property type="project" value="UniProtKB-UniRule"/>
</dbReference>
<dbReference type="PANTHER" id="PTHR42755:SF1">
    <property type="entry name" value="3-DEOXY-D-MANNO-OCTULOSONIC ACID TRANSFERASE, MITOCHONDRIAL-RELATED"/>
    <property type="match status" value="1"/>
</dbReference>
<evidence type="ECO:0000256" key="10">
    <source>
        <dbReference type="ARBA" id="ARBA00049183"/>
    </source>
</evidence>